<keyword evidence="1" id="KW-0812">Transmembrane</keyword>
<keyword evidence="1" id="KW-1133">Transmembrane helix</keyword>
<reference evidence="2 3" key="1">
    <citation type="submission" date="2021-11" db="EMBL/GenBank/DDBJ databases">
        <authorList>
            <person name="Depoorter E."/>
        </authorList>
    </citation>
    <scope>NUCLEOTIDE SEQUENCE [LARGE SCALE GENOMIC DNA]</scope>
    <source>
        <strain evidence="2 3">LMG 24289</strain>
    </source>
</reference>
<evidence type="ECO:0000313" key="2">
    <source>
        <dbReference type="EMBL" id="CAH0416047.1"/>
    </source>
</evidence>
<organism evidence="2 3">
    <name type="scientific">Periweissella fabaria</name>
    <dbReference type="NCBI Taxonomy" id="546157"/>
    <lineage>
        <taxon>Bacteria</taxon>
        <taxon>Bacillati</taxon>
        <taxon>Bacillota</taxon>
        <taxon>Bacilli</taxon>
        <taxon>Lactobacillales</taxon>
        <taxon>Lactobacillaceae</taxon>
        <taxon>Periweissella</taxon>
    </lineage>
</organism>
<protein>
    <submittedName>
        <fullName evidence="2">Uncharacterized protein</fullName>
    </submittedName>
</protein>
<evidence type="ECO:0000256" key="1">
    <source>
        <dbReference type="SAM" id="Phobius"/>
    </source>
</evidence>
<proteinExistence type="predicted"/>
<feature type="transmembrane region" description="Helical" evidence="1">
    <location>
        <begin position="7"/>
        <end position="28"/>
    </location>
</feature>
<dbReference type="Proteomes" id="UP000789707">
    <property type="component" value="Unassembled WGS sequence"/>
</dbReference>
<dbReference type="RefSeq" id="WP_230096111.1">
    <property type="nucleotide sequence ID" value="NZ_CAKKNS010000001.1"/>
</dbReference>
<comment type="caution">
    <text evidence="2">The sequence shown here is derived from an EMBL/GenBank/DDBJ whole genome shotgun (WGS) entry which is preliminary data.</text>
</comment>
<gene>
    <name evidence="2" type="ORF">WFA24289_00346</name>
</gene>
<evidence type="ECO:0000313" key="3">
    <source>
        <dbReference type="Proteomes" id="UP000789707"/>
    </source>
</evidence>
<keyword evidence="3" id="KW-1185">Reference proteome</keyword>
<sequence length="83" mass="9751">MYKNFTWLIAIGQTGFILGLITCLRHWLLPFDTFSILARIFGHQRELFTIIGDGITLVSWLIWTLIIGSLYYLIRHKLTLNMH</sequence>
<feature type="transmembrane region" description="Helical" evidence="1">
    <location>
        <begin position="48"/>
        <end position="74"/>
    </location>
</feature>
<dbReference type="EMBL" id="CAKKNS010000001">
    <property type="protein sequence ID" value="CAH0416047.1"/>
    <property type="molecule type" value="Genomic_DNA"/>
</dbReference>
<name>A0ABM8Z5E8_9LACO</name>
<keyword evidence="1" id="KW-0472">Membrane</keyword>
<accession>A0ABM8Z5E8</accession>